<keyword evidence="6 7" id="KW-0472">Membrane</keyword>
<evidence type="ECO:0000256" key="6">
    <source>
        <dbReference type="ARBA" id="ARBA00023136"/>
    </source>
</evidence>
<feature type="transmembrane region" description="Helical" evidence="7">
    <location>
        <begin position="271"/>
        <end position="289"/>
    </location>
</feature>
<dbReference type="SMART" id="SM00382">
    <property type="entry name" value="AAA"/>
    <property type="match status" value="1"/>
</dbReference>
<dbReference type="RefSeq" id="WP_091348348.1">
    <property type="nucleotide sequence ID" value="NZ_FOIF01000002.1"/>
</dbReference>
<dbReference type="Gene3D" id="1.20.1560.10">
    <property type="entry name" value="ABC transporter type 1, transmembrane domain"/>
    <property type="match status" value="1"/>
</dbReference>
<dbReference type="PANTHER" id="PTHR24221">
    <property type="entry name" value="ATP-BINDING CASSETTE SUB-FAMILY B"/>
    <property type="match status" value="1"/>
</dbReference>
<keyword evidence="5 7" id="KW-1133">Transmembrane helix</keyword>
<dbReference type="Gene3D" id="3.40.50.300">
    <property type="entry name" value="P-loop containing nucleotide triphosphate hydrolases"/>
    <property type="match status" value="1"/>
</dbReference>
<evidence type="ECO:0000256" key="5">
    <source>
        <dbReference type="ARBA" id="ARBA00022989"/>
    </source>
</evidence>
<dbReference type="InterPro" id="IPR003593">
    <property type="entry name" value="AAA+_ATPase"/>
</dbReference>
<accession>A0A1H9YEE3</accession>
<proteinExistence type="predicted"/>
<dbReference type="PANTHER" id="PTHR24221:SF654">
    <property type="entry name" value="ATP-BINDING CASSETTE SUB-FAMILY B MEMBER 6"/>
    <property type="match status" value="1"/>
</dbReference>
<dbReference type="Pfam" id="PF00664">
    <property type="entry name" value="ABC_membrane"/>
    <property type="match status" value="1"/>
</dbReference>
<gene>
    <name evidence="10" type="ORF">SAMN03080614_1002159</name>
</gene>
<dbReference type="PROSITE" id="PS50893">
    <property type="entry name" value="ABC_TRANSPORTER_2"/>
    <property type="match status" value="1"/>
</dbReference>
<dbReference type="GO" id="GO:0034040">
    <property type="term" value="F:ATPase-coupled lipid transmembrane transporter activity"/>
    <property type="evidence" value="ECO:0007669"/>
    <property type="project" value="TreeGrafter"/>
</dbReference>
<evidence type="ECO:0000259" key="8">
    <source>
        <dbReference type="PROSITE" id="PS50893"/>
    </source>
</evidence>
<comment type="subcellular location">
    <subcellularLocation>
        <location evidence="1">Cell membrane</location>
        <topology evidence="1">Multi-pass membrane protein</topology>
    </subcellularLocation>
</comment>
<reference evidence="11" key="1">
    <citation type="submission" date="2016-10" db="EMBL/GenBank/DDBJ databases">
        <authorList>
            <person name="Varghese N."/>
            <person name="Submissions S."/>
        </authorList>
    </citation>
    <scope>NUCLEOTIDE SEQUENCE [LARGE SCALE GENOMIC DNA]</scope>
    <source>
        <strain evidence="11">DSM 13577</strain>
    </source>
</reference>
<dbReference type="GO" id="GO:0140359">
    <property type="term" value="F:ABC-type transporter activity"/>
    <property type="evidence" value="ECO:0007669"/>
    <property type="project" value="InterPro"/>
</dbReference>
<dbReference type="GO" id="GO:0016887">
    <property type="term" value="F:ATP hydrolysis activity"/>
    <property type="evidence" value="ECO:0007669"/>
    <property type="project" value="InterPro"/>
</dbReference>
<keyword evidence="4" id="KW-0067">ATP-binding</keyword>
<dbReference type="InterPro" id="IPR011527">
    <property type="entry name" value="ABC1_TM_dom"/>
</dbReference>
<feature type="domain" description="ABC transmembrane type-1" evidence="9">
    <location>
        <begin position="23"/>
        <end position="301"/>
    </location>
</feature>
<dbReference type="GO" id="GO:0005524">
    <property type="term" value="F:ATP binding"/>
    <property type="evidence" value="ECO:0007669"/>
    <property type="project" value="UniProtKB-KW"/>
</dbReference>
<dbReference type="Proteomes" id="UP000243819">
    <property type="component" value="Unassembled WGS sequence"/>
</dbReference>
<dbReference type="InterPro" id="IPR027417">
    <property type="entry name" value="P-loop_NTPase"/>
</dbReference>
<evidence type="ECO:0000256" key="3">
    <source>
        <dbReference type="ARBA" id="ARBA00022741"/>
    </source>
</evidence>
<dbReference type="OrthoDB" id="9762778at2"/>
<dbReference type="PROSITE" id="PS50929">
    <property type="entry name" value="ABC_TM1F"/>
    <property type="match status" value="1"/>
</dbReference>
<feature type="domain" description="ABC transporter" evidence="8">
    <location>
        <begin position="340"/>
        <end position="547"/>
    </location>
</feature>
<feature type="transmembrane region" description="Helical" evidence="7">
    <location>
        <begin position="20"/>
        <end position="41"/>
    </location>
</feature>
<name>A0A1H9YEE3_9FIRM</name>
<dbReference type="SUPFAM" id="SSF90123">
    <property type="entry name" value="ABC transporter transmembrane region"/>
    <property type="match status" value="1"/>
</dbReference>
<dbReference type="EMBL" id="FOIF01000002">
    <property type="protein sequence ID" value="SES67339.1"/>
    <property type="molecule type" value="Genomic_DNA"/>
</dbReference>
<dbReference type="AlphaFoldDB" id="A0A1H9YEE3"/>
<evidence type="ECO:0000313" key="10">
    <source>
        <dbReference type="EMBL" id="SES67339.1"/>
    </source>
</evidence>
<dbReference type="SUPFAM" id="SSF52540">
    <property type="entry name" value="P-loop containing nucleoside triphosphate hydrolases"/>
    <property type="match status" value="1"/>
</dbReference>
<evidence type="ECO:0000256" key="7">
    <source>
        <dbReference type="SAM" id="Phobius"/>
    </source>
</evidence>
<dbReference type="GO" id="GO:0005886">
    <property type="term" value="C:plasma membrane"/>
    <property type="evidence" value="ECO:0007669"/>
    <property type="project" value="UniProtKB-SubCell"/>
</dbReference>
<protein>
    <submittedName>
        <fullName evidence="10">ABC transporter transmembrane region</fullName>
    </submittedName>
</protein>
<keyword evidence="11" id="KW-1185">Reference proteome</keyword>
<dbReference type="InterPro" id="IPR017871">
    <property type="entry name" value="ABC_transporter-like_CS"/>
</dbReference>
<feature type="transmembrane region" description="Helical" evidence="7">
    <location>
        <begin position="126"/>
        <end position="154"/>
    </location>
</feature>
<dbReference type="STRING" id="1120990.SAMN03080614_1002159"/>
<feature type="transmembrane region" description="Helical" evidence="7">
    <location>
        <begin position="160"/>
        <end position="180"/>
    </location>
</feature>
<evidence type="ECO:0000256" key="4">
    <source>
        <dbReference type="ARBA" id="ARBA00022840"/>
    </source>
</evidence>
<keyword evidence="3" id="KW-0547">Nucleotide-binding</keyword>
<keyword evidence="2 7" id="KW-0812">Transmembrane</keyword>
<dbReference type="Pfam" id="PF00005">
    <property type="entry name" value="ABC_tran"/>
    <property type="match status" value="1"/>
</dbReference>
<evidence type="ECO:0000256" key="1">
    <source>
        <dbReference type="ARBA" id="ARBA00004651"/>
    </source>
</evidence>
<feature type="transmembrane region" description="Helical" evidence="7">
    <location>
        <begin position="61"/>
        <end position="86"/>
    </location>
</feature>
<evidence type="ECO:0000256" key="2">
    <source>
        <dbReference type="ARBA" id="ARBA00022692"/>
    </source>
</evidence>
<organism evidence="10 11">
    <name type="scientific">Anaerobranca gottschalkii DSM 13577</name>
    <dbReference type="NCBI Taxonomy" id="1120990"/>
    <lineage>
        <taxon>Bacteria</taxon>
        <taxon>Bacillati</taxon>
        <taxon>Bacillota</taxon>
        <taxon>Clostridia</taxon>
        <taxon>Eubacteriales</taxon>
        <taxon>Proteinivoracaceae</taxon>
        <taxon>Anaerobranca</taxon>
    </lineage>
</organism>
<dbReference type="PROSITE" id="PS00211">
    <property type="entry name" value="ABC_TRANSPORTER_1"/>
    <property type="match status" value="1"/>
</dbReference>
<evidence type="ECO:0000313" key="11">
    <source>
        <dbReference type="Proteomes" id="UP000243819"/>
    </source>
</evidence>
<dbReference type="InterPro" id="IPR036640">
    <property type="entry name" value="ABC1_TM_sf"/>
</dbReference>
<evidence type="ECO:0000259" key="9">
    <source>
        <dbReference type="PROSITE" id="PS50929"/>
    </source>
</evidence>
<dbReference type="InterPro" id="IPR003439">
    <property type="entry name" value="ABC_transporter-like_ATP-bd"/>
</dbReference>
<sequence>MQDKKVLKKIFSYPQRSKFLYYISLVLFSSQDFAFLGYTAFVQYLAISVIENNRIDELLRISIISILLYGIIIAVISLGMLLIDFVRLNTENALKYGILKHILYRKSKEIEVNDISSRIINDASAVAYFATIEVGTLLMPVISLIGSSILLFIIDIRIGVISLLTMTIPIIYSLVVLPIIKKIASRMVILNSEYLKKVDRGVQGISTIKLFNLIKNQIDYTKGVRAEIKHKEIIRSLINSLRTLVANGSNIVATLIVLTYAIRLYNGNNLTLAQIVIIPQILGGLLAGVEGTCSFSLNMQQPIASAKRIFEITDEELNEKIDYTAESFSENICSNELKAIEVENLEFSYQNNIPVIKNLSFTANNREITCLYAPIGSGKSTVIKLILGFLNEQQGTIKVFGQNKRDINEREWYRNFALVEQEPSLFNLTIEENILLGNSKKDYNKLDDILKRTGLNQMLEKLPRGMQTPVGSKGTSLSGGQKQLICLARALYSNAPIVVLDEFSSAMDQELEKKVLDTIEYYKKEKTFLLVSHRKSCRERADKIVEVI</sequence>
<dbReference type="InterPro" id="IPR039421">
    <property type="entry name" value="Type_1_exporter"/>
</dbReference>
<feature type="transmembrane region" description="Helical" evidence="7">
    <location>
        <begin position="244"/>
        <end position="265"/>
    </location>
</feature>